<dbReference type="Gene3D" id="3.30.2310.20">
    <property type="entry name" value="RelE-like"/>
    <property type="match status" value="1"/>
</dbReference>
<sequence>MPKPVIPRHRAQQDTEEAINRYVHEAGVEVAIGFVDSLEEAYRLLSSHPAAGSPHYAHELRIADLRHLRLQRYPYLVFYIERSDCVDVWRILHDRHDIPAWVRQTDPIAQGSE</sequence>
<keyword evidence="2" id="KW-1277">Toxin-antitoxin system</keyword>
<dbReference type="InterPro" id="IPR051803">
    <property type="entry name" value="TA_system_RelE-like_toxin"/>
</dbReference>
<protein>
    <submittedName>
        <fullName evidence="3">Type II toxin-antitoxin system RelE/ParE family toxin</fullName>
    </submittedName>
</protein>
<reference evidence="3 4" key="1">
    <citation type="journal article" date="2016" name="Int. J. Syst. Evol. Microbiol.">
        <title>Labrenzia salina sp. nov., isolated from the rhizosphere of the halophyte Arthrocnemum macrostachyum.</title>
        <authorList>
            <person name="Camacho M."/>
            <person name="Redondo-Gomez S."/>
            <person name="Rodriguez-Llorente I."/>
            <person name="Rohde M."/>
            <person name="Sproer C."/>
            <person name="Schumann P."/>
            <person name="Klenk H.P."/>
            <person name="Montero-Calasanz M.D.C."/>
        </authorList>
    </citation>
    <scope>NUCLEOTIDE SEQUENCE [LARGE SCALE GENOMIC DNA]</scope>
    <source>
        <strain evidence="3 4">DSM 29163</strain>
    </source>
</reference>
<keyword evidence="4" id="KW-1185">Reference proteome</keyword>
<dbReference type="InterPro" id="IPR035093">
    <property type="entry name" value="RelE/ParE_toxin_dom_sf"/>
</dbReference>
<dbReference type="PANTHER" id="PTHR33755">
    <property type="entry name" value="TOXIN PARE1-RELATED"/>
    <property type="match status" value="1"/>
</dbReference>
<evidence type="ECO:0000256" key="1">
    <source>
        <dbReference type="ARBA" id="ARBA00006226"/>
    </source>
</evidence>
<organism evidence="3 4">
    <name type="scientific">Roseibium salinum</name>
    <dbReference type="NCBI Taxonomy" id="1604349"/>
    <lineage>
        <taxon>Bacteria</taxon>
        <taxon>Pseudomonadati</taxon>
        <taxon>Pseudomonadota</taxon>
        <taxon>Alphaproteobacteria</taxon>
        <taxon>Hyphomicrobiales</taxon>
        <taxon>Stappiaceae</taxon>
        <taxon>Roseibium</taxon>
    </lineage>
</organism>
<accession>A0ABT3QXN7</accession>
<dbReference type="RefSeq" id="WP_265961304.1">
    <property type="nucleotide sequence ID" value="NZ_JAPEVI010000002.1"/>
</dbReference>
<comment type="caution">
    <text evidence="3">The sequence shown here is derived from an EMBL/GenBank/DDBJ whole genome shotgun (WGS) entry which is preliminary data.</text>
</comment>
<dbReference type="PANTHER" id="PTHR33755:SF8">
    <property type="entry name" value="TOXIN PARE2"/>
    <property type="match status" value="1"/>
</dbReference>
<dbReference type="Pfam" id="PF05016">
    <property type="entry name" value="ParE_toxin"/>
    <property type="match status" value="1"/>
</dbReference>
<name>A0ABT3QXN7_9HYPH</name>
<dbReference type="EMBL" id="JAPEVI010000002">
    <property type="protein sequence ID" value="MCX2721613.1"/>
    <property type="molecule type" value="Genomic_DNA"/>
</dbReference>
<proteinExistence type="inferred from homology"/>
<dbReference type="InterPro" id="IPR007712">
    <property type="entry name" value="RelE/ParE_toxin"/>
</dbReference>
<gene>
    <name evidence="3" type="ORF">ON753_04210</name>
</gene>
<evidence type="ECO:0000313" key="4">
    <source>
        <dbReference type="Proteomes" id="UP001300261"/>
    </source>
</evidence>
<dbReference type="Proteomes" id="UP001300261">
    <property type="component" value="Unassembled WGS sequence"/>
</dbReference>
<evidence type="ECO:0000313" key="3">
    <source>
        <dbReference type="EMBL" id="MCX2721613.1"/>
    </source>
</evidence>
<evidence type="ECO:0000256" key="2">
    <source>
        <dbReference type="ARBA" id="ARBA00022649"/>
    </source>
</evidence>
<comment type="similarity">
    <text evidence="1">Belongs to the RelE toxin family.</text>
</comment>